<dbReference type="PRINTS" id="PR00412">
    <property type="entry name" value="EPOXHYDRLASE"/>
</dbReference>
<dbReference type="Gene3D" id="3.40.50.1820">
    <property type="entry name" value="alpha/beta hydrolase"/>
    <property type="match status" value="1"/>
</dbReference>
<sequence>PFSSSLYFPLSLIVAFPFFSFLLSFPLFSSSLSSLPFSLLPTSNIQLISRMGKKKGGERERESTASLSLTQPGVQLHFVEMGSGPVVLLCHGFPETLAEAGYRVIVPDMKGYGDSSAPYEIEEYSQKVICKVRMARFFFQSYFTNADLFIGHYWGGTMVWNMALFYPERVRAVASLNSPFRPADPAVPFIQKIKSYPVFHYQLYFQEPGVAEAELEKDLTQTFKLTFRASDEKKVYMYMLHSGIVEGILKKSENPPRSWMVTEEEIEFYVQQFKKSGFRGPLNWYRNLDANWRWGCTGVRRKILIPALIVIAEKDMLLLPEFSKNMEKWVRMGFKFKVEWDGKCFVTEKEPFKREKMPPDGVTEAK</sequence>
<evidence type="ECO:0000256" key="3">
    <source>
        <dbReference type="SAM" id="Phobius"/>
    </source>
</evidence>
<evidence type="ECO:0000259" key="4">
    <source>
        <dbReference type="Pfam" id="PF00561"/>
    </source>
</evidence>
<dbReference type="SUPFAM" id="SSF53474">
    <property type="entry name" value="alpha/beta-Hydrolases"/>
    <property type="match status" value="1"/>
</dbReference>
<keyword evidence="3" id="KW-0812">Transmembrane</keyword>
<dbReference type="Proteomes" id="UP000007648">
    <property type="component" value="Unassembled WGS sequence"/>
</dbReference>
<reference evidence="5" key="3">
    <citation type="submission" date="2025-09" db="UniProtKB">
        <authorList>
            <consortium name="Ensembl"/>
        </authorList>
    </citation>
    <scope>IDENTIFICATION</scope>
</reference>
<keyword evidence="3" id="KW-1133">Transmembrane helix</keyword>
<reference evidence="5 6" key="1">
    <citation type="journal article" date="2011" name="Proc. Natl. Acad. Sci. U.S.A.">
        <title>Genetic diversity and population structure of the endangered marsupial Sarcophilus harrisii (Tasmanian devil).</title>
        <authorList>
            <person name="Miller W."/>
            <person name="Hayes V.M."/>
            <person name="Ratan A."/>
            <person name="Petersen D.C."/>
            <person name="Wittekindt N.E."/>
            <person name="Miller J."/>
            <person name="Walenz B."/>
            <person name="Knight J."/>
            <person name="Qi J."/>
            <person name="Zhao F."/>
            <person name="Wang Q."/>
            <person name="Bedoya-Reina O.C."/>
            <person name="Katiyar N."/>
            <person name="Tomsho L.P."/>
            <person name="Kasson L.M."/>
            <person name="Hardie R.A."/>
            <person name="Woodbridge P."/>
            <person name="Tindall E.A."/>
            <person name="Bertelsen M.F."/>
            <person name="Dixon D."/>
            <person name="Pyecroft S."/>
            <person name="Helgen K.M."/>
            <person name="Lesk A.M."/>
            <person name="Pringle T.H."/>
            <person name="Patterson N."/>
            <person name="Zhang Y."/>
            <person name="Kreiss A."/>
            <person name="Woods G.M."/>
            <person name="Jones M.E."/>
            <person name="Schuster S.C."/>
        </authorList>
    </citation>
    <scope>NUCLEOTIDE SEQUENCE [LARGE SCALE GENOMIC DNA]</scope>
</reference>
<reference evidence="5" key="2">
    <citation type="submission" date="2025-08" db="UniProtKB">
        <authorList>
            <consortium name="Ensembl"/>
        </authorList>
    </citation>
    <scope>IDENTIFICATION</scope>
</reference>
<feature type="domain" description="AB hydrolase-1" evidence="4">
    <location>
        <begin position="85"/>
        <end position="331"/>
    </location>
</feature>
<dbReference type="InterPro" id="IPR000639">
    <property type="entry name" value="Epox_hydrolase-like"/>
</dbReference>
<dbReference type="Ensembl" id="ENSSHAT00000028920.1">
    <property type="protein sequence ID" value="ENSSHAP00000033805.1"/>
    <property type="gene ID" value="ENSSHAG00000022526.1"/>
</dbReference>
<keyword evidence="6" id="KW-1185">Reference proteome</keyword>
<proteinExistence type="inferred from homology"/>
<comment type="similarity">
    <text evidence="2">Belongs to the AB hydrolase superfamily. Epoxide hydrolase family.</text>
</comment>
<dbReference type="InParanoid" id="A0A7N4P685"/>
<name>A0A7N4P685_SARHA</name>
<evidence type="ECO:0000256" key="1">
    <source>
        <dbReference type="ARBA" id="ARBA00022801"/>
    </source>
</evidence>
<protein>
    <recommendedName>
        <fullName evidence="4">AB hydrolase-1 domain-containing protein</fullName>
    </recommendedName>
</protein>
<feature type="transmembrane region" description="Helical" evidence="3">
    <location>
        <begin position="6"/>
        <end position="28"/>
    </location>
</feature>
<dbReference type="InterPro" id="IPR029058">
    <property type="entry name" value="AB_hydrolase_fold"/>
</dbReference>
<dbReference type="GO" id="GO:0004301">
    <property type="term" value="F:epoxide hydrolase activity"/>
    <property type="evidence" value="ECO:0007669"/>
    <property type="project" value="UniProtKB-ARBA"/>
</dbReference>
<organism evidence="5 6">
    <name type="scientific">Sarcophilus harrisii</name>
    <name type="common">Tasmanian devil</name>
    <name type="synonym">Sarcophilus laniarius</name>
    <dbReference type="NCBI Taxonomy" id="9305"/>
    <lineage>
        <taxon>Eukaryota</taxon>
        <taxon>Metazoa</taxon>
        <taxon>Chordata</taxon>
        <taxon>Craniata</taxon>
        <taxon>Vertebrata</taxon>
        <taxon>Euteleostomi</taxon>
        <taxon>Mammalia</taxon>
        <taxon>Metatheria</taxon>
        <taxon>Dasyuromorphia</taxon>
        <taxon>Dasyuridae</taxon>
        <taxon>Sarcophilus</taxon>
    </lineage>
</organism>
<dbReference type="PANTHER" id="PTHR43329">
    <property type="entry name" value="EPOXIDE HYDROLASE"/>
    <property type="match status" value="1"/>
</dbReference>
<keyword evidence="1" id="KW-0378">Hydrolase</keyword>
<dbReference type="InterPro" id="IPR000073">
    <property type="entry name" value="AB_hydrolase_1"/>
</dbReference>
<evidence type="ECO:0000313" key="5">
    <source>
        <dbReference type="Ensembl" id="ENSSHAP00000033805.1"/>
    </source>
</evidence>
<evidence type="ECO:0000313" key="6">
    <source>
        <dbReference type="Proteomes" id="UP000007648"/>
    </source>
</evidence>
<keyword evidence="3" id="KW-0472">Membrane</keyword>
<accession>A0A7N4P685</accession>
<dbReference type="AlphaFoldDB" id="A0A7N4P685"/>
<dbReference type="GeneTree" id="ENSGT00940000158614"/>
<dbReference type="Pfam" id="PF00561">
    <property type="entry name" value="Abhydrolase_1"/>
    <property type="match status" value="1"/>
</dbReference>
<evidence type="ECO:0000256" key="2">
    <source>
        <dbReference type="ARBA" id="ARBA00038334"/>
    </source>
</evidence>
<dbReference type="PRINTS" id="PR00111">
    <property type="entry name" value="ABHYDROLASE"/>
</dbReference>